<evidence type="ECO:0000313" key="1">
    <source>
        <dbReference type="EMBL" id="NMG76561.1"/>
    </source>
</evidence>
<protein>
    <recommendedName>
        <fullName evidence="3">3-hydroxyacyl-CoA dehydrogenase</fullName>
    </recommendedName>
</protein>
<comment type="caution">
    <text evidence="1">The sequence shown here is derived from an EMBL/GenBank/DDBJ whole genome shotgun (WGS) entry which is preliminary data.</text>
</comment>
<dbReference type="RefSeq" id="WP_169261705.1">
    <property type="nucleotide sequence ID" value="NZ_WTVQ01000035.1"/>
</dbReference>
<dbReference type="InterPro" id="IPR001753">
    <property type="entry name" value="Enoyl-CoA_hydra/iso"/>
</dbReference>
<dbReference type="CDD" id="cd06558">
    <property type="entry name" value="crotonase-like"/>
    <property type="match status" value="1"/>
</dbReference>
<gene>
    <name evidence="1" type="ORF">GPA25_17510</name>
</gene>
<dbReference type="PANTHER" id="PTHR43612:SF3">
    <property type="entry name" value="TRIFUNCTIONAL ENZYME SUBUNIT ALPHA, MITOCHONDRIAL"/>
    <property type="match status" value="1"/>
</dbReference>
<evidence type="ECO:0008006" key="3">
    <source>
        <dbReference type="Google" id="ProtNLM"/>
    </source>
</evidence>
<dbReference type="Pfam" id="PF00378">
    <property type="entry name" value="ECH_1"/>
    <property type="match status" value="1"/>
</dbReference>
<reference evidence="1 2" key="1">
    <citation type="submission" date="2019-12" db="EMBL/GenBank/DDBJ databases">
        <title>Comparative genomics gives insights into the taxonomy of the Azoarcus-Aromatoleum group and reveals separate origins of nif in the plant-associated Azoarcus and non-plant-associated Aromatoleum sub-groups.</title>
        <authorList>
            <person name="Lafos M."/>
            <person name="Maluk M."/>
            <person name="Batista M."/>
            <person name="Junghare M."/>
            <person name="Carmona M."/>
            <person name="Faoro H."/>
            <person name="Cruz L.M."/>
            <person name="Battistoni F."/>
            <person name="De Souza E."/>
            <person name="Pedrosa F."/>
            <person name="Chen W.-M."/>
            <person name="Poole P.S."/>
            <person name="Dixon R.A."/>
            <person name="James E.K."/>
        </authorList>
    </citation>
    <scope>NUCLEOTIDE SEQUENCE [LARGE SCALE GENOMIC DNA]</scope>
    <source>
        <strain evidence="1 2">22Lin</strain>
    </source>
</reference>
<sequence length="516" mass="55061">MSELIRTELASDGVLTAFIDMPDRSMNVFSADLMDALEALIDRVDDTPAIGSVVVTSGKPAFLAGADLDMIRGFTDRARTDTEEQMFTLCGRLGRLFVRIEASPQPWVAAVNGTALGGGLELALACRARLVSDDPRSLIGLPEVRWGLLPGAGGTQRLPRTVGFKAGMSLLLSGRPLSPADATAAGIFARAVPAADLIAEATALARSLQGKPYDVLTKFPYHNQAGIPEHSPDAVRAVVREHGVSDADFANYPAYGAIINSVLLGTGQPLAEASAIEMRQFLRLMFDPVAGNMVRTLFLNRQRADRDLAPPKDLRIESVGFGELSDSLWRDALAKSRLVLTPDVALPTNTIELLDTRGRRQRIAVRSLADTAVTETFTTPTAVLTPLGPYGRVLELIWADKEAAEILACLAVRLGALPYRTNGTVSVLARLAHAAPQAPARLDAQALTALQLAAEGLVPDVEVLDVAACAAGVTPTYSGGPLTHLWQHRERLATAVPPALARAWAELEDRLRSVNA</sequence>
<dbReference type="InterPro" id="IPR050136">
    <property type="entry name" value="FA_oxidation_alpha_subunit"/>
</dbReference>
<keyword evidence="2" id="KW-1185">Reference proteome</keyword>
<dbReference type="PANTHER" id="PTHR43612">
    <property type="entry name" value="TRIFUNCTIONAL ENZYME SUBUNIT ALPHA"/>
    <property type="match status" value="1"/>
</dbReference>
<name>A0ABX1QGM4_9RHOO</name>
<organism evidence="1 2">
    <name type="scientific">Aromatoleum diolicum</name>
    <dbReference type="NCBI Taxonomy" id="75796"/>
    <lineage>
        <taxon>Bacteria</taxon>
        <taxon>Pseudomonadati</taxon>
        <taxon>Pseudomonadota</taxon>
        <taxon>Betaproteobacteria</taxon>
        <taxon>Rhodocyclales</taxon>
        <taxon>Rhodocyclaceae</taxon>
        <taxon>Aromatoleum</taxon>
    </lineage>
</organism>
<proteinExistence type="predicted"/>
<dbReference type="SUPFAM" id="SSF52096">
    <property type="entry name" value="ClpP/crotonase"/>
    <property type="match status" value="1"/>
</dbReference>
<accession>A0ABX1QGM4</accession>
<dbReference type="EMBL" id="WTVQ01000035">
    <property type="protein sequence ID" value="NMG76561.1"/>
    <property type="molecule type" value="Genomic_DNA"/>
</dbReference>
<dbReference type="Gene3D" id="3.90.226.10">
    <property type="entry name" value="2-enoyl-CoA Hydratase, Chain A, domain 1"/>
    <property type="match status" value="1"/>
</dbReference>
<evidence type="ECO:0000313" key="2">
    <source>
        <dbReference type="Proteomes" id="UP000648984"/>
    </source>
</evidence>
<dbReference type="InterPro" id="IPR029045">
    <property type="entry name" value="ClpP/crotonase-like_dom_sf"/>
</dbReference>
<dbReference type="Proteomes" id="UP000648984">
    <property type="component" value="Unassembled WGS sequence"/>
</dbReference>